<dbReference type="InParanoid" id="A0A6I9R0Y8"/>
<dbReference type="InterPro" id="IPR051955">
    <property type="entry name" value="PME_Inhibitor"/>
</dbReference>
<dbReference type="RefSeq" id="XP_010916195.1">
    <property type="nucleotide sequence ID" value="XM_010917893.3"/>
</dbReference>
<dbReference type="CDD" id="cd15798">
    <property type="entry name" value="PMEI-like_3"/>
    <property type="match status" value="1"/>
</dbReference>
<dbReference type="Proteomes" id="UP000504607">
    <property type="component" value="Chromosome 3"/>
</dbReference>
<reference evidence="5" key="1">
    <citation type="submission" date="2025-08" db="UniProtKB">
        <authorList>
            <consortium name="RefSeq"/>
        </authorList>
    </citation>
    <scope>IDENTIFICATION</scope>
</reference>
<keyword evidence="4" id="KW-1185">Reference proteome</keyword>
<dbReference type="SMART" id="SM00856">
    <property type="entry name" value="PMEI"/>
    <property type="match status" value="1"/>
</dbReference>
<dbReference type="AlphaFoldDB" id="A0A6I9R0Y8"/>
<dbReference type="InterPro" id="IPR035513">
    <property type="entry name" value="Invertase/methylesterase_inhib"/>
</dbReference>
<sequence>MALKKLAFFLLSAVVFSTAVAATRPGSGGNSTEFIRTCCGATRYPRLCFNSMAGYANAVQEDPVQVAQLATNLTLARIGSLAGRVKQLRRGASGRVAAALVDCTEALGDAADEARRTAAELTGLEAATGPEVAWRVSNAQTWMSAALTNEDTCTDGFDGVSSGPVKAEVCRRIRRVMQFTSNALALVNNLVNSR</sequence>
<keyword evidence="1 2" id="KW-0732">Signal</keyword>
<dbReference type="PANTHER" id="PTHR31080">
    <property type="entry name" value="PECTINESTERASE INHIBITOR-LIKE"/>
    <property type="match status" value="1"/>
</dbReference>
<protein>
    <submittedName>
        <fullName evidence="5">21 kDa protein</fullName>
    </submittedName>
</protein>
<dbReference type="FunCoup" id="A0A6I9R0Y8">
    <property type="interactions" value="27"/>
</dbReference>
<evidence type="ECO:0000313" key="4">
    <source>
        <dbReference type="Proteomes" id="UP000504607"/>
    </source>
</evidence>
<dbReference type="KEGG" id="egu:105041092"/>
<dbReference type="Pfam" id="PF04043">
    <property type="entry name" value="PMEI"/>
    <property type="match status" value="1"/>
</dbReference>
<proteinExistence type="predicted"/>
<dbReference type="SUPFAM" id="SSF101148">
    <property type="entry name" value="Plant invertase/pectin methylesterase inhibitor"/>
    <property type="match status" value="1"/>
</dbReference>
<evidence type="ECO:0000256" key="2">
    <source>
        <dbReference type="SAM" id="SignalP"/>
    </source>
</evidence>
<accession>A0A6I9R0Y8</accession>
<evidence type="ECO:0000313" key="5">
    <source>
        <dbReference type="RefSeq" id="XP_010916195.1"/>
    </source>
</evidence>
<dbReference type="NCBIfam" id="TIGR01614">
    <property type="entry name" value="PME_inhib"/>
    <property type="match status" value="1"/>
</dbReference>
<dbReference type="OrthoDB" id="1430376at2759"/>
<dbReference type="PANTHER" id="PTHR31080:SF64">
    <property type="entry name" value="PLANT INVERTASE_PECTIN METHYLESTERASE INHIBITOR SUPERFAMILY PROTEIN"/>
    <property type="match status" value="1"/>
</dbReference>
<evidence type="ECO:0000259" key="3">
    <source>
        <dbReference type="SMART" id="SM00856"/>
    </source>
</evidence>
<dbReference type="InterPro" id="IPR006501">
    <property type="entry name" value="Pectinesterase_inhib_dom"/>
</dbReference>
<name>A0A6I9R0Y8_ELAGV</name>
<organism evidence="4 5">
    <name type="scientific">Elaeis guineensis var. tenera</name>
    <name type="common">Oil palm</name>
    <dbReference type="NCBI Taxonomy" id="51953"/>
    <lineage>
        <taxon>Eukaryota</taxon>
        <taxon>Viridiplantae</taxon>
        <taxon>Streptophyta</taxon>
        <taxon>Embryophyta</taxon>
        <taxon>Tracheophyta</taxon>
        <taxon>Spermatophyta</taxon>
        <taxon>Magnoliopsida</taxon>
        <taxon>Liliopsida</taxon>
        <taxon>Arecaceae</taxon>
        <taxon>Arecoideae</taxon>
        <taxon>Cocoseae</taxon>
        <taxon>Elaeidinae</taxon>
        <taxon>Elaeis</taxon>
    </lineage>
</organism>
<feature type="domain" description="Pectinesterase inhibitor" evidence="3">
    <location>
        <begin position="30"/>
        <end position="186"/>
    </location>
</feature>
<dbReference type="Gene3D" id="1.20.140.40">
    <property type="entry name" value="Invertase/pectin methylesterase inhibitor family protein"/>
    <property type="match status" value="1"/>
</dbReference>
<dbReference type="GO" id="GO:0004857">
    <property type="term" value="F:enzyme inhibitor activity"/>
    <property type="evidence" value="ECO:0007669"/>
    <property type="project" value="InterPro"/>
</dbReference>
<feature type="chain" id="PRO_5026953199" evidence="2">
    <location>
        <begin position="23"/>
        <end position="194"/>
    </location>
</feature>
<gene>
    <name evidence="5" type="primary">LOC105041092</name>
</gene>
<dbReference type="GeneID" id="105041092"/>
<feature type="signal peptide" evidence="2">
    <location>
        <begin position="1"/>
        <end position="22"/>
    </location>
</feature>
<evidence type="ECO:0000256" key="1">
    <source>
        <dbReference type="ARBA" id="ARBA00022729"/>
    </source>
</evidence>